<dbReference type="NCBIfam" id="NF002730">
    <property type="entry name" value="PRK02628.1"/>
    <property type="match status" value="1"/>
</dbReference>
<keyword evidence="4 7" id="KW-0547">Nucleotide-binding</keyword>
<comment type="pathway">
    <text evidence="1 7 8">Cofactor biosynthesis; NAD(+) biosynthesis; NAD(+) from deamido-NAD(+) (L-Gln route): step 1/1.</text>
</comment>
<dbReference type="GO" id="GO:0009435">
    <property type="term" value="P:NAD+ biosynthetic process"/>
    <property type="evidence" value="ECO:0007669"/>
    <property type="project" value="UniProtKB-UniRule"/>
</dbReference>
<evidence type="ECO:0000256" key="4">
    <source>
        <dbReference type="ARBA" id="ARBA00022741"/>
    </source>
</evidence>
<evidence type="ECO:0000256" key="2">
    <source>
        <dbReference type="ARBA" id="ARBA00007145"/>
    </source>
</evidence>
<comment type="similarity">
    <text evidence="2 7 8">In the C-terminal section; belongs to the NAD synthetase family.</text>
</comment>
<reference evidence="11" key="1">
    <citation type="journal article" date="2021" name="PeerJ">
        <title>Extensive microbial diversity within the chicken gut microbiome revealed by metagenomics and culture.</title>
        <authorList>
            <person name="Gilroy R."/>
            <person name="Ravi A."/>
            <person name="Getino M."/>
            <person name="Pursley I."/>
            <person name="Horton D.L."/>
            <person name="Alikhan N.F."/>
            <person name="Baker D."/>
            <person name="Gharbi K."/>
            <person name="Hall N."/>
            <person name="Watson M."/>
            <person name="Adriaenssens E.M."/>
            <person name="Foster-Nyarko E."/>
            <person name="Jarju S."/>
            <person name="Secka A."/>
            <person name="Antonio M."/>
            <person name="Oren A."/>
            <person name="Chaudhuri R.R."/>
            <person name="La Ragione R."/>
            <person name="Hildebrand F."/>
            <person name="Pallen M.J."/>
        </authorList>
    </citation>
    <scope>NUCLEOTIDE SEQUENCE</scope>
    <source>
        <strain evidence="11">ChiBcec2-3848</strain>
    </source>
</reference>
<dbReference type="Pfam" id="PF02540">
    <property type="entry name" value="NAD_synthase"/>
    <property type="match status" value="1"/>
</dbReference>
<dbReference type="CDD" id="cd00553">
    <property type="entry name" value="NAD_synthase"/>
    <property type="match status" value="1"/>
</dbReference>
<feature type="binding site" evidence="7">
    <location>
        <position position="203"/>
    </location>
    <ligand>
        <name>L-glutamine</name>
        <dbReference type="ChEBI" id="CHEBI:58359"/>
    </ligand>
</feature>
<dbReference type="PIRSF" id="PIRSF006630">
    <property type="entry name" value="NADS_GAT"/>
    <property type="match status" value="1"/>
</dbReference>
<evidence type="ECO:0000259" key="10">
    <source>
        <dbReference type="PROSITE" id="PS50263"/>
    </source>
</evidence>
<organism evidence="11 12">
    <name type="scientific">Candidatus Blautia merdavium</name>
    <dbReference type="NCBI Taxonomy" id="2838494"/>
    <lineage>
        <taxon>Bacteria</taxon>
        <taxon>Bacillati</taxon>
        <taxon>Bacillota</taxon>
        <taxon>Clostridia</taxon>
        <taxon>Lachnospirales</taxon>
        <taxon>Lachnospiraceae</taxon>
        <taxon>Blautia</taxon>
    </lineage>
</organism>
<evidence type="ECO:0000256" key="5">
    <source>
        <dbReference type="ARBA" id="ARBA00022840"/>
    </source>
</evidence>
<evidence type="ECO:0000256" key="8">
    <source>
        <dbReference type="PIRNR" id="PIRNR006630"/>
    </source>
</evidence>
<dbReference type="EC" id="6.3.5.1" evidence="7 8"/>
<dbReference type="InterPro" id="IPR041856">
    <property type="entry name" value="NAD+_synth_C"/>
</dbReference>
<proteinExistence type="inferred from homology"/>
<dbReference type="Gene3D" id="3.60.110.10">
    <property type="entry name" value="Carbon-nitrogen hydrolase"/>
    <property type="match status" value="1"/>
</dbReference>
<feature type="binding site" evidence="7">
    <location>
        <begin position="350"/>
        <end position="357"/>
    </location>
    <ligand>
        <name>ATP</name>
        <dbReference type="ChEBI" id="CHEBI:30616"/>
    </ligand>
</feature>
<keyword evidence="6 7" id="KW-0520">NAD</keyword>
<evidence type="ECO:0000256" key="9">
    <source>
        <dbReference type="RuleBase" id="RU003811"/>
    </source>
</evidence>
<comment type="catalytic activity">
    <reaction evidence="7 8">
        <text>deamido-NAD(+) + L-glutamine + ATP + H2O = L-glutamate + AMP + diphosphate + NAD(+) + H(+)</text>
        <dbReference type="Rhea" id="RHEA:24384"/>
        <dbReference type="ChEBI" id="CHEBI:15377"/>
        <dbReference type="ChEBI" id="CHEBI:15378"/>
        <dbReference type="ChEBI" id="CHEBI:29985"/>
        <dbReference type="ChEBI" id="CHEBI:30616"/>
        <dbReference type="ChEBI" id="CHEBI:33019"/>
        <dbReference type="ChEBI" id="CHEBI:57540"/>
        <dbReference type="ChEBI" id="CHEBI:58359"/>
        <dbReference type="ChEBI" id="CHEBI:58437"/>
        <dbReference type="ChEBI" id="CHEBI:456215"/>
        <dbReference type="EC" id="6.3.5.1"/>
    </reaction>
</comment>
<dbReference type="Gene3D" id="1.10.10.1140">
    <property type="entry name" value="Glutamine-dependent NAD+ synthetase, C-terminal domain"/>
    <property type="match status" value="1"/>
</dbReference>
<dbReference type="InterPro" id="IPR003010">
    <property type="entry name" value="C-N_Hydrolase"/>
</dbReference>
<dbReference type="PANTHER" id="PTHR23090:SF9">
    <property type="entry name" value="GLUTAMINE-DEPENDENT NAD(+) SYNTHETASE"/>
    <property type="match status" value="1"/>
</dbReference>
<dbReference type="InterPro" id="IPR003694">
    <property type="entry name" value="NAD_synthase"/>
</dbReference>
<dbReference type="AlphaFoldDB" id="A0A9D2TA95"/>
<feature type="domain" description="CN hydrolase" evidence="10">
    <location>
        <begin position="8"/>
        <end position="268"/>
    </location>
</feature>
<evidence type="ECO:0000313" key="11">
    <source>
        <dbReference type="EMBL" id="HJC62529.1"/>
    </source>
</evidence>
<evidence type="ECO:0000256" key="7">
    <source>
        <dbReference type="HAMAP-Rule" id="MF_02090"/>
    </source>
</evidence>
<dbReference type="Gene3D" id="3.40.50.620">
    <property type="entry name" value="HUPs"/>
    <property type="match status" value="1"/>
</dbReference>
<dbReference type="SUPFAM" id="SSF52402">
    <property type="entry name" value="Adenine nucleotide alpha hydrolases-like"/>
    <property type="match status" value="1"/>
</dbReference>
<feature type="active site" description="Nucleophile; for glutaminase activity" evidence="7">
    <location>
        <position position="170"/>
    </location>
</feature>
<dbReference type="SUPFAM" id="SSF56317">
    <property type="entry name" value="Carbon-nitrogen hydrolase"/>
    <property type="match status" value="1"/>
</dbReference>
<dbReference type="PANTHER" id="PTHR23090">
    <property type="entry name" value="NH 3 /GLUTAMINE-DEPENDENT NAD + SYNTHETASE"/>
    <property type="match status" value="1"/>
</dbReference>
<keyword evidence="5 7" id="KW-0067">ATP-binding</keyword>
<dbReference type="CDD" id="cd07570">
    <property type="entry name" value="GAT_Gln-NAD-synth"/>
    <property type="match status" value="1"/>
</dbReference>
<dbReference type="Proteomes" id="UP000823886">
    <property type="component" value="Unassembled WGS sequence"/>
</dbReference>
<feature type="active site" description="Proton acceptor; for glutaminase activity" evidence="7">
    <location>
        <position position="46"/>
    </location>
</feature>
<dbReference type="HAMAP" id="MF_02090">
    <property type="entry name" value="NadE_glutamine_dep"/>
    <property type="match status" value="1"/>
</dbReference>
<feature type="binding site" evidence="7">
    <location>
        <begin position="470"/>
        <end position="473"/>
    </location>
    <ligand>
        <name>deamido-NAD(+)</name>
        <dbReference type="ChEBI" id="CHEBI:58437"/>
        <note>ligand shared between two neighboring subunits</note>
    </ligand>
</feature>
<feature type="binding site" evidence="7">
    <location>
        <position position="465"/>
    </location>
    <ligand>
        <name>deamido-NAD(+)</name>
        <dbReference type="ChEBI" id="CHEBI:58437"/>
        <note>ligand shared between two neighboring subunits</note>
    </ligand>
</feature>
<dbReference type="InterPro" id="IPR036526">
    <property type="entry name" value="C-N_Hydrolase_sf"/>
</dbReference>
<feature type="binding site" evidence="7">
    <location>
        <position position="197"/>
    </location>
    <ligand>
        <name>L-glutamine</name>
        <dbReference type="ChEBI" id="CHEBI:58359"/>
    </ligand>
</feature>
<dbReference type="InterPro" id="IPR014729">
    <property type="entry name" value="Rossmann-like_a/b/a_fold"/>
</dbReference>
<name>A0A9D2TA95_9FIRM</name>
<feature type="binding site" evidence="7">
    <location>
        <position position="460"/>
    </location>
    <ligand>
        <name>ATP</name>
        <dbReference type="ChEBI" id="CHEBI:30616"/>
    </ligand>
</feature>
<dbReference type="GO" id="GO:0003952">
    <property type="term" value="F:NAD+ synthase (glutamine-hydrolyzing) activity"/>
    <property type="evidence" value="ECO:0007669"/>
    <property type="project" value="UniProtKB-UniRule"/>
</dbReference>
<evidence type="ECO:0000256" key="1">
    <source>
        <dbReference type="ARBA" id="ARBA00005188"/>
    </source>
</evidence>
<protein>
    <recommendedName>
        <fullName evidence="7 8">Glutamine-dependent NAD(+) synthetase</fullName>
        <ecNumber evidence="7 8">6.3.5.1</ecNumber>
    </recommendedName>
    <alternativeName>
        <fullName evidence="7 8">NAD(+) synthase [glutamine-hydrolyzing]</fullName>
    </alternativeName>
</protein>
<comment type="similarity">
    <text evidence="9">Belongs to the NAD synthetase family.</text>
</comment>
<dbReference type="GO" id="GO:0004359">
    <property type="term" value="F:glutaminase activity"/>
    <property type="evidence" value="ECO:0007669"/>
    <property type="project" value="InterPro"/>
</dbReference>
<evidence type="ECO:0000313" key="12">
    <source>
        <dbReference type="Proteomes" id="UP000823886"/>
    </source>
</evidence>
<gene>
    <name evidence="7" type="primary">nadE</name>
    <name evidence="11" type="ORF">H9753_02765</name>
</gene>
<feature type="binding site" evidence="7">
    <location>
        <position position="436"/>
    </location>
    <ligand>
        <name>deamido-NAD(+)</name>
        <dbReference type="ChEBI" id="CHEBI:58437"/>
        <note>ligand shared between two neighboring subunits</note>
    </ligand>
</feature>
<dbReference type="Pfam" id="PF00795">
    <property type="entry name" value="CN_hydrolase"/>
    <property type="match status" value="1"/>
</dbReference>
<keyword evidence="3 7" id="KW-0436">Ligase</keyword>
<reference evidence="11" key="2">
    <citation type="submission" date="2021-04" db="EMBL/GenBank/DDBJ databases">
        <authorList>
            <person name="Gilroy R."/>
        </authorList>
    </citation>
    <scope>NUCLEOTIDE SEQUENCE</scope>
    <source>
        <strain evidence="11">ChiBcec2-3848</strain>
    </source>
</reference>
<sequence>MRDGFIKVGAAVPQICVADCVHNREEIVKKAKEMSAQGARILVFPELCITGYTCHDLFWQETLLASAKEQLLILAEELKDTPGLIFVGLPLVFHGKLYNTAAAVNEGKILGIVPKECLPNYSEFYEARQFSSGKGTAGMISLGGSEVPFGSRQLFVCEDLPGLCVAAEICEDLWSPCPPSTAHAMAGANVIVNLSASDETVGKSDYRRDLVKGQSARLLCAYLYATAGNGESTQDLVFGGQSLICENGAVLAEAKMFANETIYGVLDIQRLMGERRRISTWQEEQRMGYWEVSFRLPKEETKLERYFAPNPFVPDQQGERQRRCDEILNIQAMGLVKRLEHTRSKRAVLGISGGLDSTLALLVTARAFDILGLDRKDILAVTMPCFGTTDRTYTNACELTARLGATLKEVDIKKAVLQHFEDIGQDYQVHDVTFENSQARERTQVIMDLANQCGGLVIGTGDLSELALGWATYNGDHMSMYGVNASVPKTLVRHLVRYYADTCGQEKLSDILLDILDTPVSPELLPPKDGEIAQKTEDLVGPYELHDFFLYYMLRFHFSPAKIYRMAKAVFAGVYEEEVIYQWLRKFYWRFFSQQFKRSCLPDGPKVGSVAVSPRGDLRMPSDASVRIWQDELENIKNVDSSSMICL</sequence>
<dbReference type="NCBIfam" id="TIGR00552">
    <property type="entry name" value="nadE"/>
    <property type="match status" value="1"/>
</dbReference>
<feature type="active site" description="For glutaminase activity" evidence="7">
    <location>
        <position position="115"/>
    </location>
</feature>
<accession>A0A9D2TA95</accession>
<comment type="function">
    <text evidence="7">Catalyzes the ATP-dependent amidation of deamido-NAD to form NAD. Uses L-glutamine as a nitrogen source.</text>
</comment>
<dbReference type="InterPro" id="IPR014445">
    <property type="entry name" value="Gln-dep_NAD_synthase"/>
</dbReference>
<dbReference type="GO" id="GO:0005524">
    <property type="term" value="F:ATP binding"/>
    <property type="evidence" value="ECO:0007669"/>
    <property type="project" value="UniProtKB-UniRule"/>
</dbReference>
<feature type="binding site" evidence="7">
    <location>
        <position position="597"/>
    </location>
    <ligand>
        <name>deamido-NAD(+)</name>
        <dbReference type="ChEBI" id="CHEBI:58437"/>
        <note>ligand shared between two neighboring subunits</note>
    </ligand>
</feature>
<dbReference type="InterPro" id="IPR022310">
    <property type="entry name" value="NAD/GMP_synthase"/>
</dbReference>
<dbReference type="GO" id="GO:0008795">
    <property type="term" value="F:NAD+ synthase activity"/>
    <property type="evidence" value="ECO:0007669"/>
    <property type="project" value="UniProtKB-UniRule"/>
</dbReference>
<comment type="caution">
    <text evidence="11">The sequence shown here is derived from an EMBL/GenBank/DDBJ whole genome shotgun (WGS) entry which is preliminary data.</text>
</comment>
<dbReference type="EMBL" id="DWVZ01000034">
    <property type="protein sequence ID" value="HJC62529.1"/>
    <property type="molecule type" value="Genomic_DNA"/>
</dbReference>
<dbReference type="GO" id="GO:0005737">
    <property type="term" value="C:cytoplasm"/>
    <property type="evidence" value="ECO:0007669"/>
    <property type="project" value="InterPro"/>
</dbReference>
<evidence type="ECO:0000256" key="6">
    <source>
        <dbReference type="ARBA" id="ARBA00023027"/>
    </source>
</evidence>
<dbReference type="PROSITE" id="PS50263">
    <property type="entry name" value="CN_HYDROLASE"/>
    <property type="match status" value="1"/>
</dbReference>
<evidence type="ECO:0000256" key="3">
    <source>
        <dbReference type="ARBA" id="ARBA00022598"/>
    </source>
</evidence>
<feature type="binding site" evidence="7">
    <location>
        <position position="121"/>
    </location>
    <ligand>
        <name>L-glutamine</name>
        <dbReference type="ChEBI" id="CHEBI:58359"/>
    </ligand>
</feature>